<keyword evidence="4 10" id="KW-0812">Transmembrane</keyword>
<evidence type="ECO:0000256" key="11">
    <source>
        <dbReference type="RuleBase" id="RU003357"/>
    </source>
</evidence>
<evidence type="ECO:0000256" key="10">
    <source>
        <dbReference type="PROSITE-ProRule" id="PRU01360"/>
    </source>
</evidence>
<dbReference type="AlphaFoldDB" id="A0A0D2J9S2"/>
<feature type="domain" description="TonB-dependent receptor-like beta-barrel" evidence="13">
    <location>
        <begin position="248"/>
        <end position="671"/>
    </location>
</feature>
<keyword evidence="5 12" id="KW-0732">Signal</keyword>
<dbReference type="Pfam" id="PF00593">
    <property type="entry name" value="TonB_dep_Rec_b-barrel"/>
    <property type="match status" value="1"/>
</dbReference>
<evidence type="ECO:0000256" key="12">
    <source>
        <dbReference type="SAM" id="SignalP"/>
    </source>
</evidence>
<dbReference type="Pfam" id="PF07715">
    <property type="entry name" value="Plug"/>
    <property type="match status" value="1"/>
</dbReference>
<dbReference type="CDD" id="cd01347">
    <property type="entry name" value="ligand_gated_channel"/>
    <property type="match status" value="1"/>
</dbReference>
<feature type="chain" id="PRO_5002244766" description="TonB-denpendent receptor" evidence="12">
    <location>
        <begin position="32"/>
        <end position="700"/>
    </location>
</feature>
<dbReference type="GO" id="GO:0015344">
    <property type="term" value="F:siderophore uptake transmembrane transporter activity"/>
    <property type="evidence" value="ECO:0007669"/>
    <property type="project" value="TreeGrafter"/>
</dbReference>
<dbReference type="Proteomes" id="UP000032233">
    <property type="component" value="Unassembled WGS sequence"/>
</dbReference>
<keyword evidence="8" id="KW-0675">Receptor</keyword>
<feature type="domain" description="TonB-dependent receptor plug" evidence="14">
    <location>
        <begin position="55"/>
        <end position="159"/>
    </location>
</feature>
<evidence type="ECO:0008006" key="17">
    <source>
        <dbReference type="Google" id="ProtNLM"/>
    </source>
</evidence>
<accession>A0A0D2J9S2</accession>
<keyword evidence="16" id="KW-1185">Reference proteome</keyword>
<evidence type="ECO:0000256" key="2">
    <source>
        <dbReference type="ARBA" id="ARBA00022448"/>
    </source>
</evidence>
<evidence type="ECO:0000256" key="3">
    <source>
        <dbReference type="ARBA" id="ARBA00022452"/>
    </source>
</evidence>
<evidence type="ECO:0000256" key="1">
    <source>
        <dbReference type="ARBA" id="ARBA00004571"/>
    </source>
</evidence>
<evidence type="ECO:0000256" key="5">
    <source>
        <dbReference type="ARBA" id="ARBA00022729"/>
    </source>
</evidence>
<evidence type="ECO:0000256" key="4">
    <source>
        <dbReference type="ARBA" id="ARBA00022692"/>
    </source>
</evidence>
<dbReference type="RefSeq" id="WP_044347531.1">
    <property type="nucleotide sequence ID" value="NZ_AZAC01000008.1"/>
</dbReference>
<comment type="subcellular location">
    <subcellularLocation>
        <location evidence="1 10">Cell outer membrane</location>
        <topology evidence="1 10">Multi-pass membrane protein</topology>
    </subcellularLocation>
</comment>
<proteinExistence type="inferred from homology"/>
<dbReference type="InParanoid" id="A0A0D2J9S2"/>
<dbReference type="EMBL" id="AZAC01000008">
    <property type="protein sequence ID" value="KIX14899.1"/>
    <property type="molecule type" value="Genomic_DNA"/>
</dbReference>
<comment type="similarity">
    <text evidence="10 11">Belongs to the TonB-dependent receptor family.</text>
</comment>
<comment type="caution">
    <text evidence="15">The sequence shown here is derived from an EMBL/GenBank/DDBJ whole genome shotgun (WGS) entry which is preliminary data.</text>
</comment>
<evidence type="ECO:0000256" key="6">
    <source>
        <dbReference type="ARBA" id="ARBA00023077"/>
    </source>
</evidence>
<keyword evidence="6 11" id="KW-0798">TonB box</keyword>
<evidence type="ECO:0000313" key="15">
    <source>
        <dbReference type="EMBL" id="KIX14899.1"/>
    </source>
</evidence>
<gene>
    <name evidence="15" type="ORF">X474_07055</name>
</gene>
<evidence type="ECO:0000256" key="9">
    <source>
        <dbReference type="ARBA" id="ARBA00023237"/>
    </source>
</evidence>
<dbReference type="Gene3D" id="2.170.130.10">
    <property type="entry name" value="TonB-dependent receptor, plug domain"/>
    <property type="match status" value="1"/>
</dbReference>
<evidence type="ECO:0000256" key="7">
    <source>
        <dbReference type="ARBA" id="ARBA00023136"/>
    </source>
</evidence>
<dbReference type="InterPro" id="IPR036942">
    <property type="entry name" value="Beta-barrel_TonB_sf"/>
</dbReference>
<dbReference type="InterPro" id="IPR037066">
    <property type="entry name" value="Plug_dom_sf"/>
</dbReference>
<name>A0A0D2J9S2_9BACT</name>
<keyword evidence="3 10" id="KW-1134">Transmembrane beta strand</keyword>
<dbReference type="STRING" id="1429043.X474_07055"/>
<keyword evidence="7 10" id="KW-0472">Membrane</keyword>
<dbReference type="InterPro" id="IPR000531">
    <property type="entry name" value="Beta-barrel_TonB"/>
</dbReference>
<evidence type="ECO:0000313" key="16">
    <source>
        <dbReference type="Proteomes" id="UP000032233"/>
    </source>
</evidence>
<dbReference type="OrthoDB" id="9763670at2"/>
<organism evidence="15 16">
    <name type="scientific">Dethiosulfatarculus sandiegensis</name>
    <dbReference type="NCBI Taxonomy" id="1429043"/>
    <lineage>
        <taxon>Bacteria</taxon>
        <taxon>Pseudomonadati</taxon>
        <taxon>Thermodesulfobacteriota</taxon>
        <taxon>Desulfarculia</taxon>
        <taxon>Desulfarculales</taxon>
        <taxon>Desulfarculaceae</taxon>
        <taxon>Dethiosulfatarculus</taxon>
    </lineage>
</organism>
<reference evidence="15 16" key="1">
    <citation type="submission" date="2013-11" db="EMBL/GenBank/DDBJ databases">
        <title>Metagenomic analysis of a methanogenic consortium involved in long chain n-alkane degradation.</title>
        <authorList>
            <person name="Davidova I.A."/>
            <person name="Callaghan A.V."/>
            <person name="Wawrik B."/>
            <person name="Pruitt S."/>
            <person name="Marks C."/>
            <person name="Duncan K.E."/>
            <person name="Suflita J.M."/>
        </authorList>
    </citation>
    <scope>NUCLEOTIDE SEQUENCE [LARGE SCALE GENOMIC DNA]</scope>
    <source>
        <strain evidence="15 16">SPR</strain>
    </source>
</reference>
<dbReference type="GO" id="GO:0044718">
    <property type="term" value="P:siderophore transmembrane transport"/>
    <property type="evidence" value="ECO:0007669"/>
    <property type="project" value="TreeGrafter"/>
</dbReference>
<dbReference type="PANTHER" id="PTHR30069">
    <property type="entry name" value="TONB-DEPENDENT OUTER MEMBRANE RECEPTOR"/>
    <property type="match status" value="1"/>
</dbReference>
<evidence type="ECO:0000256" key="8">
    <source>
        <dbReference type="ARBA" id="ARBA00023170"/>
    </source>
</evidence>
<sequence>MKRKCVFAKKCLRWVLCLGFLLGGLSSQAWALADDSKQVMDKMTVTATKTEVDPSTVPFTMHTVDREDIDSQPTPFMNNLGEFIRDVPGVHVAQYYPWGPPWIHLRGTGYFIGRTIYLVDGMPLNPFLSVAVNPNDVEKVDVLLGPSSALYGPNASGGAVNYITRRGEKGMGALGRIAYGSNNTIRPHARVGDQVGNFNYYLSYSGDYSDGYQMKPLDGMIELYQRGKKQYLREASYEDNEYQNSWLAGKFGWESERGTSLTLSLNFNQRYLYGGQKNLILNDDGQILVSSLKFETPLSSIGKFKATFGYQHDDHPQQYTNGLSMQNGRVVLDPTVNRRRDWTREHTPFEVQTDFYLGKNNILTTGVFWSREKEKRTDHYVLSGTSSTSEWTTDQTAVYLQDQHMLLDDRLTLMAGVRYDHWRYHDVFIQSCDPQRPDEVKKHTTTYRGGVKYKINDNYALRASVGTAFWPGTALWFFQTVKTGTAWREANPDLEPEKTWMSDMGLDVNFPGTGTYLGATVYYGEIKDMVSYSYDENPYVPGGSIIRTKNLGKAEIYGLELKADQRITDELSLFAAFTLNHSRIADDPKNDGNQLRNAPDYWGSVGLRYLNPELFNAEALVRFSDSRYYDDDNTDLPYFHMDSYETVDAKIWRDWKLSEDLILTTQFSAVNIFDKEYATEIVYVNPGRFLEATVGFKYLF</sequence>
<evidence type="ECO:0000259" key="13">
    <source>
        <dbReference type="Pfam" id="PF00593"/>
    </source>
</evidence>
<dbReference type="SUPFAM" id="SSF56935">
    <property type="entry name" value="Porins"/>
    <property type="match status" value="1"/>
</dbReference>
<dbReference type="PANTHER" id="PTHR30069:SF29">
    <property type="entry name" value="HEMOGLOBIN AND HEMOGLOBIN-HAPTOGLOBIN-BINDING PROTEIN 1-RELATED"/>
    <property type="match status" value="1"/>
</dbReference>
<dbReference type="InterPro" id="IPR039426">
    <property type="entry name" value="TonB-dep_rcpt-like"/>
</dbReference>
<evidence type="ECO:0000259" key="14">
    <source>
        <dbReference type="Pfam" id="PF07715"/>
    </source>
</evidence>
<keyword evidence="9 10" id="KW-0998">Cell outer membrane</keyword>
<feature type="signal peptide" evidence="12">
    <location>
        <begin position="1"/>
        <end position="31"/>
    </location>
</feature>
<keyword evidence="2 10" id="KW-0813">Transport</keyword>
<dbReference type="PROSITE" id="PS52016">
    <property type="entry name" value="TONB_DEPENDENT_REC_3"/>
    <property type="match status" value="1"/>
</dbReference>
<dbReference type="Gene3D" id="2.40.170.20">
    <property type="entry name" value="TonB-dependent receptor, beta-barrel domain"/>
    <property type="match status" value="1"/>
</dbReference>
<protein>
    <recommendedName>
        <fullName evidence="17">TonB-denpendent receptor</fullName>
    </recommendedName>
</protein>
<dbReference type="GO" id="GO:0009279">
    <property type="term" value="C:cell outer membrane"/>
    <property type="evidence" value="ECO:0007669"/>
    <property type="project" value="UniProtKB-SubCell"/>
</dbReference>
<dbReference type="InterPro" id="IPR012910">
    <property type="entry name" value="Plug_dom"/>
</dbReference>